<dbReference type="EMBL" id="WWCS01000042">
    <property type="protein sequence ID" value="MYN43319.1"/>
    <property type="molecule type" value="Genomic_DNA"/>
</dbReference>
<dbReference type="SUPFAM" id="SSF47384">
    <property type="entry name" value="Homodimeric domain of signal transducing histidine kinase"/>
    <property type="match status" value="1"/>
</dbReference>
<dbReference type="Gene3D" id="1.10.287.130">
    <property type="match status" value="1"/>
</dbReference>
<accession>A0ABW9WPZ3</accession>
<evidence type="ECO:0000256" key="11">
    <source>
        <dbReference type="ARBA" id="ARBA00023136"/>
    </source>
</evidence>
<organism evidence="14 15">
    <name type="scientific">Duganella margarita</name>
    <dbReference type="NCBI Taxonomy" id="2692170"/>
    <lineage>
        <taxon>Bacteria</taxon>
        <taxon>Pseudomonadati</taxon>
        <taxon>Pseudomonadota</taxon>
        <taxon>Betaproteobacteria</taxon>
        <taxon>Burkholderiales</taxon>
        <taxon>Oxalobacteraceae</taxon>
        <taxon>Telluria group</taxon>
        <taxon>Duganella</taxon>
    </lineage>
</organism>
<evidence type="ECO:0000256" key="3">
    <source>
        <dbReference type="ARBA" id="ARBA00012438"/>
    </source>
</evidence>
<dbReference type="PANTHER" id="PTHR43711:SF26">
    <property type="entry name" value="SENSOR HISTIDINE KINASE RCSC"/>
    <property type="match status" value="1"/>
</dbReference>
<dbReference type="SMART" id="SM00388">
    <property type="entry name" value="HisKA"/>
    <property type="match status" value="1"/>
</dbReference>
<dbReference type="RefSeq" id="WP_161048165.1">
    <property type="nucleotide sequence ID" value="NZ_WWCS01000042.1"/>
</dbReference>
<dbReference type="Gene3D" id="3.30.565.10">
    <property type="entry name" value="Histidine kinase-like ATPase, C-terminal domain"/>
    <property type="match status" value="1"/>
</dbReference>
<dbReference type="GO" id="GO:0016301">
    <property type="term" value="F:kinase activity"/>
    <property type="evidence" value="ECO:0007669"/>
    <property type="project" value="UniProtKB-KW"/>
</dbReference>
<keyword evidence="7 12" id="KW-0812">Transmembrane</keyword>
<evidence type="ECO:0000256" key="12">
    <source>
        <dbReference type="SAM" id="Phobius"/>
    </source>
</evidence>
<proteinExistence type="predicted"/>
<dbReference type="InterPro" id="IPR003594">
    <property type="entry name" value="HATPase_dom"/>
</dbReference>
<dbReference type="CDD" id="cd00082">
    <property type="entry name" value="HisKA"/>
    <property type="match status" value="1"/>
</dbReference>
<evidence type="ECO:0000313" key="14">
    <source>
        <dbReference type="EMBL" id="MYN43319.1"/>
    </source>
</evidence>
<dbReference type="InterPro" id="IPR036890">
    <property type="entry name" value="HATPase_C_sf"/>
</dbReference>
<protein>
    <recommendedName>
        <fullName evidence="3">histidine kinase</fullName>
        <ecNumber evidence="3">2.7.13.3</ecNumber>
    </recommendedName>
</protein>
<keyword evidence="9 12" id="KW-1133">Transmembrane helix</keyword>
<evidence type="ECO:0000256" key="10">
    <source>
        <dbReference type="ARBA" id="ARBA00023012"/>
    </source>
</evidence>
<dbReference type="InterPro" id="IPR036097">
    <property type="entry name" value="HisK_dim/P_sf"/>
</dbReference>
<evidence type="ECO:0000313" key="15">
    <source>
        <dbReference type="Proteomes" id="UP000466332"/>
    </source>
</evidence>
<dbReference type="PROSITE" id="PS50109">
    <property type="entry name" value="HIS_KIN"/>
    <property type="match status" value="1"/>
</dbReference>
<dbReference type="PANTHER" id="PTHR43711">
    <property type="entry name" value="TWO-COMPONENT HISTIDINE KINASE"/>
    <property type="match status" value="1"/>
</dbReference>
<evidence type="ECO:0000256" key="8">
    <source>
        <dbReference type="ARBA" id="ARBA00022777"/>
    </source>
</evidence>
<evidence type="ECO:0000256" key="7">
    <source>
        <dbReference type="ARBA" id="ARBA00022692"/>
    </source>
</evidence>
<dbReference type="Pfam" id="PF02743">
    <property type="entry name" value="dCache_1"/>
    <property type="match status" value="1"/>
</dbReference>
<dbReference type="Proteomes" id="UP000466332">
    <property type="component" value="Unassembled WGS sequence"/>
</dbReference>
<feature type="domain" description="Histidine kinase" evidence="13">
    <location>
        <begin position="329"/>
        <end position="544"/>
    </location>
</feature>
<dbReference type="SMART" id="SM00387">
    <property type="entry name" value="HATPase_c"/>
    <property type="match status" value="1"/>
</dbReference>
<keyword evidence="6" id="KW-0808">Transferase</keyword>
<feature type="transmembrane region" description="Helical" evidence="12">
    <location>
        <begin position="283"/>
        <end position="302"/>
    </location>
</feature>
<sequence>MWKALHKHCDTRWAPVLFALLVLGGIWGVTLWQLDNDRRQSAEVAARESRDLARLFSEHAARTVLAADQAALFLRQLYLQQGARLDVSDALRTSLGAGTLYNLFSIVDANGAVVLSSQPFAPTNLSDRPHFQVHRAAGPDRLYVSVPVQGRVSGKWSLQISRRITLADGSFGGVVVVSLDPRYFTELYGTVEVGRQGSVALVGDDGVVRARRVGHSDSLGQDIRRSAVFAALRDGAGGGVYAGPIDGRWRFYAWAALPGLPLHALVGLDQQERMAGFAARERLTLTLAALASAVVLAVSILLQRLMRRLIVSREAACAANLAKSRFLSNMSHQLRTPLNGVLGYAELLQAEFAGSRQGDFASRIHASGMQLLGLVEAVLELSGLESEQTALDLRQEPLAELLQRALAGARHAAEAKGLALMLHADAGLPPHYVCDAAKLLRVLDILLRNAVEATTAGQVQLRLASAPGRLIFRVADSGPGVPAALRRRLFEQFTMADDSASRLRDGAGLGLAIAARLTQLMGGSIVLEDSGGGAVFAVSLPYLRLQHAAGAITLSEEA</sequence>
<evidence type="ECO:0000256" key="9">
    <source>
        <dbReference type="ARBA" id="ARBA00022989"/>
    </source>
</evidence>
<keyword evidence="5" id="KW-0597">Phosphoprotein</keyword>
<evidence type="ECO:0000256" key="4">
    <source>
        <dbReference type="ARBA" id="ARBA00022475"/>
    </source>
</evidence>
<dbReference type="InterPro" id="IPR004358">
    <property type="entry name" value="Sig_transdc_His_kin-like_C"/>
</dbReference>
<keyword evidence="11 12" id="KW-0472">Membrane</keyword>
<comment type="caution">
    <text evidence="14">The sequence shown here is derived from an EMBL/GenBank/DDBJ whole genome shotgun (WGS) entry which is preliminary data.</text>
</comment>
<dbReference type="Pfam" id="PF00512">
    <property type="entry name" value="HisKA"/>
    <property type="match status" value="1"/>
</dbReference>
<feature type="transmembrane region" description="Helical" evidence="12">
    <location>
        <begin position="12"/>
        <end position="32"/>
    </location>
</feature>
<evidence type="ECO:0000259" key="13">
    <source>
        <dbReference type="PROSITE" id="PS50109"/>
    </source>
</evidence>
<evidence type="ECO:0000256" key="6">
    <source>
        <dbReference type="ARBA" id="ARBA00022679"/>
    </source>
</evidence>
<name>A0ABW9WPZ3_9BURK</name>
<dbReference type="InterPro" id="IPR050736">
    <property type="entry name" value="Sensor_HK_Regulatory"/>
</dbReference>
<gene>
    <name evidence="14" type="ORF">GTP55_28650</name>
</gene>
<dbReference type="InterPro" id="IPR003661">
    <property type="entry name" value="HisK_dim/P_dom"/>
</dbReference>
<dbReference type="SUPFAM" id="SSF55874">
    <property type="entry name" value="ATPase domain of HSP90 chaperone/DNA topoisomerase II/histidine kinase"/>
    <property type="match status" value="1"/>
</dbReference>
<dbReference type="CDD" id="cd12914">
    <property type="entry name" value="PDC1_DGC_like"/>
    <property type="match status" value="1"/>
</dbReference>
<evidence type="ECO:0000256" key="5">
    <source>
        <dbReference type="ARBA" id="ARBA00022553"/>
    </source>
</evidence>
<evidence type="ECO:0000256" key="1">
    <source>
        <dbReference type="ARBA" id="ARBA00000085"/>
    </source>
</evidence>
<keyword evidence="4" id="KW-1003">Cell membrane</keyword>
<keyword evidence="10" id="KW-0902">Two-component regulatory system</keyword>
<reference evidence="14 15" key="1">
    <citation type="submission" date="2019-12" db="EMBL/GenBank/DDBJ databases">
        <title>Novel species isolated from a subtropical stream in China.</title>
        <authorList>
            <person name="Lu H."/>
        </authorList>
    </citation>
    <scope>NUCLEOTIDE SEQUENCE [LARGE SCALE GENOMIC DNA]</scope>
    <source>
        <strain evidence="14 15">FT109W</strain>
    </source>
</reference>
<evidence type="ECO:0000256" key="2">
    <source>
        <dbReference type="ARBA" id="ARBA00004651"/>
    </source>
</evidence>
<dbReference type="PRINTS" id="PR00344">
    <property type="entry name" value="BCTRLSENSOR"/>
</dbReference>
<dbReference type="InterPro" id="IPR033479">
    <property type="entry name" value="dCache_1"/>
</dbReference>
<dbReference type="Gene3D" id="3.30.450.20">
    <property type="entry name" value="PAS domain"/>
    <property type="match status" value="2"/>
</dbReference>
<dbReference type="Pfam" id="PF02518">
    <property type="entry name" value="HATPase_c"/>
    <property type="match status" value="1"/>
</dbReference>
<comment type="catalytic activity">
    <reaction evidence="1">
        <text>ATP + protein L-histidine = ADP + protein N-phospho-L-histidine.</text>
        <dbReference type="EC" id="2.7.13.3"/>
    </reaction>
</comment>
<comment type="subcellular location">
    <subcellularLocation>
        <location evidence="2">Cell membrane</location>
        <topology evidence="2">Multi-pass membrane protein</topology>
    </subcellularLocation>
</comment>
<dbReference type="InterPro" id="IPR005467">
    <property type="entry name" value="His_kinase_dom"/>
</dbReference>
<dbReference type="EC" id="2.7.13.3" evidence="3"/>
<keyword evidence="15" id="KW-1185">Reference proteome</keyword>
<keyword evidence="8 14" id="KW-0418">Kinase</keyword>
<dbReference type="CDD" id="cd12915">
    <property type="entry name" value="PDC2_DGC_like"/>
    <property type="match status" value="1"/>
</dbReference>